<evidence type="ECO:0000256" key="7">
    <source>
        <dbReference type="ARBA" id="ARBA00023159"/>
    </source>
</evidence>
<protein>
    <recommendedName>
        <fullName evidence="4">Mediator of RNA polymerase II transcription subunit 12</fullName>
    </recommendedName>
    <alternativeName>
        <fullName evidence="11">Mediator complex subunit 12</fullName>
    </alternativeName>
</protein>
<sequence length="1609" mass="177519">MIPLSSAGAQPRGHHPLRAVNTASGQPNTFQTLAQSDANLPTPVAQAQFRQHPTVIDLTSGEDAQEREPPAKRPRLDIPTGTSSGTASPVPGVGGIGGGDLRTAPGGPTTPRPPSTTSWRGRPVWSFQSLVSETPGVGDVYGDNAAALAQSGKPASPPPLPTPPWRFAPQRPSSSRSRDSSPVKAVQTTPYRIETPPVAPALKGEKVADFSPWTGHHPEDILNEQTAKQGYYDRTQVSQNESNTARPSLYAQLKHRSGLQMLSSVFASAFEKRQGHNTVATSSTFKPPPRVTLTDNKRESWLRDLANPAVPLRRLSRTIPHGIRGKVLLDQCLGKWVPVARAVWLAKCVGANEIRAFKRKGTSGPLAVGLEAKWVRDWTVNVQQFLETIIAACGTADWKMKMTYAVSLTARLFHENLLDHDHYTGWFLSCLEAAPLKTLPVWLLMLGIYWGSIMRYRKRGRRLAELLLAKLTHISKSEHAGALKPLIDRLSLYVKRLIREHTSSAILPTSWATYRDLVSSSLNLDDKVDRAIFQNIAERNVRVQRPMPCQSAAHRSGQQQQQYIIRLFDSIRTAHDISSVSVACLDTFEDRATLIHKLLEWTATPFRHGLRRVYIAVRLLRKWKMAGIDVDSHILGFLSDSPKANENMDMVYHAISELVRSQTFSVGRYLQWLMAKGVSRDSLSDHNVSYPLSLPRSHPLTERQIIPGGIGLLSQLPVSHLPEHVRNLRDTLLVRVGIASSEEATVISQVKNSIATRLPRVFGGYEADCTFEPAYQSLTWAVKSEIGQWVRRAVAQHCRDPTRSVSGVPFLTDLKVSSLTPDEFYEIRGLLESFGDISMLADVVKQAASSDDNTVLASAADTVNYHCGSFNVIGAATDLFRRLVDAYSLLKRLGTADLDLIYSLIELGLQLPNEYNTVAILRQDLSRIENRSAQAAPSPLSDHIPDTVTETDPSFLEKLDRFLSSGGGMDEQTMDAIFDALTKVLDKGDGQTKLSANDACRYLAHLRPFHPKHFDTRLVRWVCGALKMSDRTEFFKSLSPLIGVGCVTIQAFLSLVKKLLQVKPTSVPNVDELQMDLFELLAPPARQDGCRDLVTYRFYLAQHEFRTKHLEETLEVIRGAVASIGQNEGLSSDPTRNHLETSMAILLCDLLTNEPGNAAQQSMLKLTDQQPAFLVALQNALDRLLGLDSSGQAENNLSEAERVISMTSDFSLPFCQLKLQMLFNAASGEEVKNGVVDVMFKMAVGDSRSKRSNWVGLVALMNQDAVRQIRERAEKEFLSVPMLPLEASADEDGLSSVNYTNAVETAKIYLMIIEELAYSVPESGVPSIAPILVEKMDLLLNKFVIMQTNFTNFAENKNDTNGEGQLNKARSDFERGLAFWFSVLLRMVVIHRSAFTSSTRPTSLQEQTRILISIFSVALARFPNSLLRLFPTADYFPHPHQPGDYRPCPGILLQTHALDVAASLIDTFPDEARHHCARFLKEKCPPFAQFQNDSRFLYLLGPLPGYGAGANTAQPVSLPSPAASGSTPTPSQAQPPAAAAAPSPSLSAGLPSAEGPNCISNSLRLQYRGRIVGTYHIRPWELLEDAAPLAGVNDTAISLRYFDARRIRA</sequence>
<comment type="function">
    <text evidence="10">Component of the SRB8-11 complex. The SRB8-11 complex is a regulatory module of the Mediator complex which is itself involved in regulation of basal and activated RNA polymerase II-dependent transcription. The SRB8-11 complex may be involved in the transcriptional repression of a subset of genes regulated by Mediator. It may inhibit the association of the Mediator complex with RNA polymerase II to form the holoenzyme complex.</text>
</comment>
<dbReference type="Pfam" id="PF25326">
    <property type="entry name" value="ARM_SRB8"/>
    <property type="match status" value="1"/>
</dbReference>
<evidence type="ECO:0000256" key="2">
    <source>
        <dbReference type="ARBA" id="ARBA00010289"/>
    </source>
</evidence>
<evidence type="ECO:0000256" key="3">
    <source>
        <dbReference type="ARBA" id="ARBA00011629"/>
    </source>
</evidence>
<dbReference type="OrthoDB" id="20828at2759"/>
<dbReference type="PANTHER" id="PTHR46567:SF1">
    <property type="entry name" value="MEDIATOR OF RNA POLYMERASE II TRANSCRIPTION SUBUNIT 12"/>
    <property type="match status" value="1"/>
</dbReference>
<evidence type="ECO:0000256" key="11">
    <source>
        <dbReference type="ARBA" id="ARBA00032010"/>
    </source>
</evidence>
<evidence type="ECO:0000256" key="9">
    <source>
        <dbReference type="ARBA" id="ARBA00023242"/>
    </source>
</evidence>
<dbReference type="GO" id="GO:0006357">
    <property type="term" value="P:regulation of transcription by RNA polymerase II"/>
    <property type="evidence" value="ECO:0007669"/>
    <property type="project" value="InterPro"/>
</dbReference>
<dbReference type="STRING" id="1388766.A0A017SGW6"/>
<feature type="region of interest" description="Disordered" evidence="12">
    <location>
        <begin position="1"/>
        <end position="24"/>
    </location>
</feature>
<dbReference type="SMART" id="SM01281">
    <property type="entry name" value="Med12"/>
    <property type="match status" value="1"/>
</dbReference>
<evidence type="ECO:0000256" key="6">
    <source>
        <dbReference type="ARBA" id="ARBA00023015"/>
    </source>
</evidence>
<evidence type="ECO:0000313" key="14">
    <source>
        <dbReference type="EMBL" id="EYE96218.1"/>
    </source>
</evidence>
<dbReference type="RefSeq" id="XP_040639906.1">
    <property type="nucleotide sequence ID" value="XM_040780111.1"/>
</dbReference>
<dbReference type="GeneID" id="63695235"/>
<feature type="region of interest" description="Disordered" evidence="12">
    <location>
        <begin position="1512"/>
        <end position="1552"/>
    </location>
</feature>
<evidence type="ECO:0000256" key="1">
    <source>
        <dbReference type="ARBA" id="ARBA00004123"/>
    </source>
</evidence>
<dbReference type="HOGENOM" id="CLU_002034_1_0_1"/>
<evidence type="ECO:0000259" key="13">
    <source>
        <dbReference type="SMART" id="SM01281"/>
    </source>
</evidence>
<keyword evidence="7" id="KW-0010">Activator</keyword>
<evidence type="ECO:0000256" key="12">
    <source>
        <dbReference type="SAM" id="MobiDB-lite"/>
    </source>
</evidence>
<comment type="subcellular location">
    <subcellularLocation>
        <location evidence="1">Nucleus</location>
    </subcellularLocation>
</comment>
<evidence type="ECO:0000256" key="8">
    <source>
        <dbReference type="ARBA" id="ARBA00023163"/>
    </source>
</evidence>
<feature type="region of interest" description="Disordered" evidence="12">
    <location>
        <begin position="59"/>
        <end position="122"/>
    </location>
</feature>
<dbReference type="EMBL" id="KK088419">
    <property type="protein sequence ID" value="EYE96218.1"/>
    <property type="molecule type" value="Genomic_DNA"/>
</dbReference>
<dbReference type="InterPro" id="IPR019035">
    <property type="entry name" value="Mediator_Med12"/>
</dbReference>
<proteinExistence type="inferred from homology"/>
<keyword evidence="15" id="KW-1185">Reference proteome</keyword>
<dbReference type="GO" id="GO:0016592">
    <property type="term" value="C:mediator complex"/>
    <property type="evidence" value="ECO:0007669"/>
    <property type="project" value="InterPro"/>
</dbReference>
<keyword evidence="9" id="KW-0539">Nucleus</keyword>
<keyword evidence="6" id="KW-0805">Transcription regulation</keyword>
<comment type="subunit">
    <text evidence="3">Component of the SRB8-11 complex, which itself associates with the Mediator complex.</text>
</comment>
<organism evidence="14 15">
    <name type="scientific">Aspergillus ruber (strain CBS 135680)</name>
    <dbReference type="NCBI Taxonomy" id="1388766"/>
    <lineage>
        <taxon>Eukaryota</taxon>
        <taxon>Fungi</taxon>
        <taxon>Dikarya</taxon>
        <taxon>Ascomycota</taxon>
        <taxon>Pezizomycotina</taxon>
        <taxon>Eurotiomycetes</taxon>
        <taxon>Eurotiomycetidae</taxon>
        <taxon>Eurotiales</taxon>
        <taxon>Aspergillaceae</taxon>
        <taxon>Aspergillus</taxon>
        <taxon>Aspergillus subgen. Aspergillus</taxon>
    </lineage>
</organism>
<feature type="compositionally biased region" description="Low complexity" evidence="12">
    <location>
        <begin position="1519"/>
        <end position="1552"/>
    </location>
</feature>
<keyword evidence="8" id="KW-0804">Transcription</keyword>
<dbReference type="InterPro" id="IPR057344">
    <property type="entry name" value="ARM_SRB8"/>
</dbReference>
<feature type="domain" description="Mediator complex subunit Med12" evidence="13">
    <location>
        <begin position="284"/>
        <end position="347"/>
    </location>
</feature>
<dbReference type="Proteomes" id="UP000019804">
    <property type="component" value="Unassembled WGS sequence"/>
</dbReference>
<accession>A0A017SGW6</accession>
<dbReference type="PANTHER" id="PTHR46567">
    <property type="entry name" value="MEDIATOR OF RNA POLYMERASE II TRANSCRIPTION SUBUNIT 12"/>
    <property type="match status" value="1"/>
</dbReference>
<name>A0A017SGW6_ASPRC</name>
<feature type="compositionally biased region" description="Basic and acidic residues" evidence="12">
    <location>
        <begin position="64"/>
        <end position="76"/>
    </location>
</feature>
<dbReference type="GO" id="GO:0003712">
    <property type="term" value="F:transcription coregulator activity"/>
    <property type="evidence" value="ECO:0007669"/>
    <property type="project" value="InterPro"/>
</dbReference>
<evidence type="ECO:0000256" key="5">
    <source>
        <dbReference type="ARBA" id="ARBA00022491"/>
    </source>
</evidence>
<evidence type="ECO:0000256" key="4">
    <source>
        <dbReference type="ARBA" id="ARBA00019622"/>
    </source>
</evidence>
<keyword evidence="5" id="KW-0678">Repressor</keyword>
<evidence type="ECO:0000256" key="10">
    <source>
        <dbReference type="ARBA" id="ARBA00025661"/>
    </source>
</evidence>
<comment type="similarity">
    <text evidence="2">Belongs to the Mediator complex subunit 12 family.</text>
</comment>
<gene>
    <name evidence="14" type="ORF">EURHEDRAFT_401864</name>
</gene>
<feature type="compositionally biased region" description="Pro residues" evidence="12">
    <location>
        <begin position="155"/>
        <end position="166"/>
    </location>
</feature>
<reference evidence="15" key="1">
    <citation type="journal article" date="2014" name="Nat. Commun.">
        <title>Genomic adaptations of the halophilic Dead Sea filamentous fungus Eurotium rubrum.</title>
        <authorList>
            <person name="Kis-Papo T."/>
            <person name="Weig A.R."/>
            <person name="Riley R."/>
            <person name="Persoh D."/>
            <person name="Salamov A."/>
            <person name="Sun H."/>
            <person name="Lipzen A."/>
            <person name="Wasser S.P."/>
            <person name="Rambold G."/>
            <person name="Grigoriev I.V."/>
            <person name="Nevo E."/>
        </authorList>
    </citation>
    <scope>NUCLEOTIDE SEQUENCE [LARGE SCALE GENOMIC DNA]</scope>
    <source>
        <strain evidence="15">CBS 135680</strain>
    </source>
</reference>
<feature type="region of interest" description="Disordered" evidence="12">
    <location>
        <begin position="149"/>
        <end position="203"/>
    </location>
</feature>
<dbReference type="Pfam" id="PF09497">
    <property type="entry name" value="Med12"/>
    <property type="match status" value="1"/>
</dbReference>
<evidence type="ECO:0000313" key="15">
    <source>
        <dbReference type="Proteomes" id="UP000019804"/>
    </source>
</evidence>